<dbReference type="Proteomes" id="UP001229081">
    <property type="component" value="Unassembled WGS sequence"/>
</dbReference>
<comment type="caution">
    <text evidence="5">The sequence shown here is derived from an EMBL/GenBank/DDBJ whole genome shotgun (WGS) entry which is preliminary data.</text>
</comment>
<proteinExistence type="predicted"/>
<dbReference type="InterPro" id="IPR026954">
    <property type="entry name" value="PknH-like_Extracell"/>
</dbReference>
<evidence type="ECO:0000256" key="2">
    <source>
        <dbReference type="SAM" id="SignalP"/>
    </source>
</evidence>
<reference evidence="4 6" key="1">
    <citation type="journal article" date="2019" name="Emerg. Microbes Infect.">
        <title>Comprehensive subspecies identification of 175 nontuberculous mycobacteria species based on 7547 genomic profiles.</title>
        <authorList>
            <person name="Matsumoto Y."/>
            <person name="Kinjo T."/>
            <person name="Motooka D."/>
            <person name="Nabeya D."/>
            <person name="Jung N."/>
            <person name="Uechi K."/>
            <person name="Horii T."/>
            <person name="Iida T."/>
            <person name="Fujita J."/>
            <person name="Nakamura S."/>
        </authorList>
    </citation>
    <scope>NUCLEOTIDE SEQUENCE [LARGE SCALE GENOMIC DNA]</scope>
    <source>
        <strain evidence="4 6">JCM 18565</strain>
    </source>
</reference>
<dbReference type="Proteomes" id="UP000465240">
    <property type="component" value="Unassembled WGS sequence"/>
</dbReference>
<protein>
    <submittedName>
        <fullName evidence="5">Sensor domain-containing protein</fullName>
    </submittedName>
</protein>
<feature type="region of interest" description="Disordered" evidence="1">
    <location>
        <begin position="116"/>
        <end position="137"/>
    </location>
</feature>
<dbReference type="PROSITE" id="PS51257">
    <property type="entry name" value="PROKAR_LIPOPROTEIN"/>
    <property type="match status" value="1"/>
</dbReference>
<dbReference type="EMBL" id="BLKX01000001">
    <property type="protein sequence ID" value="GFG79212.1"/>
    <property type="molecule type" value="Genomic_DNA"/>
</dbReference>
<evidence type="ECO:0000259" key="3">
    <source>
        <dbReference type="Pfam" id="PF14032"/>
    </source>
</evidence>
<feature type="domain" description="PknH-like extracellular" evidence="3">
    <location>
        <begin position="50"/>
        <end position="254"/>
    </location>
</feature>
<evidence type="ECO:0000313" key="6">
    <source>
        <dbReference type="Proteomes" id="UP000465240"/>
    </source>
</evidence>
<feature type="signal peptide" evidence="2">
    <location>
        <begin position="1"/>
        <end position="18"/>
    </location>
</feature>
<sequence>MRSLTAAVSVAAAGLLVAACGGDHDSGTASSSSSSASGSAASSQSSKPPVAQAALTNLLLTPSEIDAALGTMGMAIRDKSDKLADDGNKQYPQGWKWPAECLYAYGPGENPVYAGSGFTGATGRDDSATPATPGSKDMDPEAVQYLVVFPSATEAKAFFDASSKAWPACADRSLVVPADPGGAEITWKIGQVGSANGVLTTTISVSTTDNGTAVGGACQRALTVRNNVVIDVSGCGPKDPGDAGVKLATQIAGKVDKQ</sequence>
<reference evidence="5" key="3">
    <citation type="submission" date="2023-06" db="EMBL/GenBank/DDBJ databases">
        <title>Identification of two novel mycobacterium reveal diversities and complexities of Mycobacterium gordonae clade.</title>
        <authorList>
            <person name="Matsumoto Y."/>
            <person name="Nakamura S."/>
            <person name="Motooka D."/>
            <person name="Fukushima K."/>
        </authorList>
    </citation>
    <scope>NUCLEOTIDE SEQUENCE</scope>
    <source>
        <strain evidence="5">TY812</strain>
    </source>
</reference>
<accession>A0AAJ1S1N4</accession>
<name>A0AAJ1S1N4_9MYCO</name>
<dbReference type="EMBL" id="JAUFSA010000001">
    <property type="protein sequence ID" value="MDP7735032.1"/>
    <property type="molecule type" value="Genomic_DNA"/>
</dbReference>
<evidence type="ECO:0000313" key="4">
    <source>
        <dbReference type="EMBL" id="GFG79212.1"/>
    </source>
</evidence>
<organism evidence="5 7">
    <name type="scientific">Mycobacterium paragordonae</name>
    <dbReference type="NCBI Taxonomy" id="1389713"/>
    <lineage>
        <taxon>Bacteria</taxon>
        <taxon>Bacillati</taxon>
        <taxon>Actinomycetota</taxon>
        <taxon>Actinomycetes</taxon>
        <taxon>Mycobacteriales</taxon>
        <taxon>Mycobacteriaceae</taxon>
        <taxon>Mycobacterium</taxon>
    </lineage>
</organism>
<dbReference type="InterPro" id="IPR038232">
    <property type="entry name" value="PknH-like_Extracell_sf"/>
</dbReference>
<feature type="region of interest" description="Disordered" evidence="1">
    <location>
        <begin position="27"/>
        <end position="48"/>
    </location>
</feature>
<gene>
    <name evidence="4" type="primary">lppH_1</name>
    <name evidence="4" type="ORF">MPRG_24880</name>
    <name evidence="5" type="ORF">QXL92_09775</name>
</gene>
<dbReference type="Gene3D" id="3.40.1000.70">
    <property type="entry name" value="PknH-like extracellular domain"/>
    <property type="match status" value="1"/>
</dbReference>
<evidence type="ECO:0000313" key="5">
    <source>
        <dbReference type="EMBL" id="MDP7735032.1"/>
    </source>
</evidence>
<keyword evidence="6" id="KW-1185">Reference proteome</keyword>
<reference evidence="4" key="2">
    <citation type="submission" date="2020-02" db="EMBL/GenBank/DDBJ databases">
        <authorList>
            <person name="Matsumoto Y."/>
            <person name="Kinjo T."/>
            <person name="Motooka D."/>
            <person name="Nabeya D."/>
            <person name="Jung N."/>
            <person name="Uechi K."/>
            <person name="Horii T."/>
            <person name="Iida T."/>
            <person name="Fujita J."/>
            <person name="Nakamura S."/>
        </authorList>
    </citation>
    <scope>NUCLEOTIDE SEQUENCE</scope>
    <source>
        <strain evidence="4">JCM 18565</strain>
    </source>
</reference>
<dbReference type="AlphaFoldDB" id="A0AAJ1S1N4"/>
<evidence type="ECO:0000313" key="7">
    <source>
        <dbReference type="Proteomes" id="UP001229081"/>
    </source>
</evidence>
<dbReference type="RefSeq" id="WP_065049438.1">
    <property type="nucleotide sequence ID" value="NZ_BLKX01000001.1"/>
</dbReference>
<evidence type="ECO:0000256" key="1">
    <source>
        <dbReference type="SAM" id="MobiDB-lite"/>
    </source>
</evidence>
<dbReference type="Pfam" id="PF14032">
    <property type="entry name" value="PknH_C"/>
    <property type="match status" value="1"/>
</dbReference>
<keyword evidence="2" id="KW-0732">Signal</keyword>
<feature type="chain" id="PRO_5042613171" evidence="2">
    <location>
        <begin position="19"/>
        <end position="258"/>
    </location>
</feature>
<feature type="compositionally biased region" description="Low complexity" evidence="1">
    <location>
        <begin position="27"/>
        <end position="46"/>
    </location>
</feature>